<proteinExistence type="predicted"/>
<name>A0A7J8FYL6_MOLMO</name>
<dbReference type="AlphaFoldDB" id="A0A7J8FYL6"/>
<comment type="caution">
    <text evidence="2">The sequence shown here is derived from an EMBL/GenBank/DDBJ whole genome shotgun (WGS) entry which is preliminary data.</text>
</comment>
<keyword evidence="3" id="KW-1185">Reference proteome</keyword>
<evidence type="ECO:0000313" key="2">
    <source>
        <dbReference type="EMBL" id="KAF6452893.1"/>
    </source>
</evidence>
<dbReference type="Proteomes" id="UP000550707">
    <property type="component" value="Unassembled WGS sequence"/>
</dbReference>
<organism evidence="2 3">
    <name type="scientific">Molossus molossus</name>
    <name type="common">Pallas' mastiff bat</name>
    <name type="synonym">Vespertilio molossus</name>
    <dbReference type="NCBI Taxonomy" id="27622"/>
    <lineage>
        <taxon>Eukaryota</taxon>
        <taxon>Metazoa</taxon>
        <taxon>Chordata</taxon>
        <taxon>Craniata</taxon>
        <taxon>Vertebrata</taxon>
        <taxon>Euteleostomi</taxon>
        <taxon>Mammalia</taxon>
        <taxon>Eutheria</taxon>
        <taxon>Laurasiatheria</taxon>
        <taxon>Chiroptera</taxon>
        <taxon>Yangochiroptera</taxon>
        <taxon>Molossidae</taxon>
        <taxon>Molossus</taxon>
    </lineage>
</organism>
<feature type="region of interest" description="Disordered" evidence="1">
    <location>
        <begin position="143"/>
        <end position="193"/>
    </location>
</feature>
<protein>
    <submittedName>
        <fullName evidence="2">Uncharacterized protein</fullName>
    </submittedName>
</protein>
<sequence length="193" mass="20980">MNILLRSSPKLPAFYYYYYYLYMPLAGIEPGTLVCRPTLQPLSQTVQGNSQPFKTLKTALAGLAQRLEHRPAVQRDPGSVPTKGMYLGCSLSPALVGSCGWQPLDVSLSRRCFSLSSSLSVDVSLSLSSSLSLPLYLNKKMEKMSSGEDKKKNKTLKTKDPVYILPPGSTPVPFPLPSSSPTGTQVLNSKGPH</sequence>
<gene>
    <name evidence="2" type="ORF">HJG59_008203</name>
</gene>
<feature type="compositionally biased region" description="Pro residues" evidence="1">
    <location>
        <begin position="168"/>
        <end position="178"/>
    </location>
</feature>
<evidence type="ECO:0000313" key="3">
    <source>
        <dbReference type="Proteomes" id="UP000550707"/>
    </source>
</evidence>
<feature type="compositionally biased region" description="Polar residues" evidence="1">
    <location>
        <begin position="179"/>
        <end position="193"/>
    </location>
</feature>
<evidence type="ECO:0000256" key="1">
    <source>
        <dbReference type="SAM" id="MobiDB-lite"/>
    </source>
</evidence>
<dbReference type="EMBL" id="JACASF010000010">
    <property type="protein sequence ID" value="KAF6452893.1"/>
    <property type="molecule type" value="Genomic_DNA"/>
</dbReference>
<accession>A0A7J8FYL6</accession>
<reference evidence="2 3" key="1">
    <citation type="journal article" date="2020" name="Nature">
        <title>Six reference-quality genomes reveal evolution of bat adaptations.</title>
        <authorList>
            <person name="Jebb D."/>
            <person name="Huang Z."/>
            <person name="Pippel M."/>
            <person name="Hughes G.M."/>
            <person name="Lavrichenko K."/>
            <person name="Devanna P."/>
            <person name="Winkler S."/>
            <person name="Jermiin L.S."/>
            <person name="Skirmuntt E.C."/>
            <person name="Katzourakis A."/>
            <person name="Burkitt-Gray L."/>
            <person name="Ray D.A."/>
            <person name="Sullivan K.A.M."/>
            <person name="Roscito J.G."/>
            <person name="Kirilenko B.M."/>
            <person name="Davalos L.M."/>
            <person name="Corthals A.P."/>
            <person name="Power M.L."/>
            <person name="Jones G."/>
            <person name="Ransome R.D."/>
            <person name="Dechmann D.K.N."/>
            <person name="Locatelli A.G."/>
            <person name="Puechmaille S.J."/>
            <person name="Fedrigo O."/>
            <person name="Jarvis E.D."/>
            <person name="Hiller M."/>
            <person name="Vernes S.C."/>
            <person name="Myers E.W."/>
            <person name="Teeling E.C."/>
        </authorList>
    </citation>
    <scope>NUCLEOTIDE SEQUENCE [LARGE SCALE GENOMIC DNA]</scope>
    <source>
        <strain evidence="2">MMolMol1</strain>
        <tissue evidence="2">Muscle</tissue>
    </source>
</reference>
<dbReference type="InParanoid" id="A0A7J8FYL6"/>